<dbReference type="CDD" id="cd00065">
    <property type="entry name" value="FYVE_like_SF"/>
    <property type="match status" value="1"/>
</dbReference>
<reference evidence="2" key="1">
    <citation type="submission" date="2023-07" db="EMBL/GenBank/DDBJ databases">
        <authorList>
            <consortium name="AG Swart"/>
            <person name="Singh M."/>
            <person name="Singh A."/>
            <person name="Seah K."/>
            <person name="Emmerich C."/>
        </authorList>
    </citation>
    <scope>NUCLEOTIDE SEQUENCE</scope>
    <source>
        <strain evidence="2">DP1</strain>
    </source>
</reference>
<feature type="domain" description="Rubicon Homology" evidence="1">
    <location>
        <begin position="304"/>
        <end position="492"/>
    </location>
</feature>
<accession>A0AAD1Y7P8</accession>
<evidence type="ECO:0000313" key="3">
    <source>
        <dbReference type="Proteomes" id="UP001295684"/>
    </source>
</evidence>
<dbReference type="AlphaFoldDB" id="A0AAD1Y7P8"/>
<keyword evidence="3" id="KW-1185">Reference proteome</keyword>
<protein>
    <recommendedName>
        <fullName evidence="1">Rubicon Homology domain-containing protein</fullName>
    </recommendedName>
</protein>
<dbReference type="EMBL" id="CAMPGE010028822">
    <property type="protein sequence ID" value="CAI2386325.1"/>
    <property type="molecule type" value="Genomic_DNA"/>
</dbReference>
<comment type="caution">
    <text evidence="2">The sequence shown here is derived from an EMBL/GenBank/DDBJ whole genome shotgun (WGS) entry which is preliminary data.</text>
</comment>
<proteinExistence type="predicted"/>
<organism evidence="2 3">
    <name type="scientific">Euplotes crassus</name>
    <dbReference type="NCBI Taxonomy" id="5936"/>
    <lineage>
        <taxon>Eukaryota</taxon>
        <taxon>Sar</taxon>
        <taxon>Alveolata</taxon>
        <taxon>Ciliophora</taxon>
        <taxon>Intramacronucleata</taxon>
        <taxon>Spirotrichea</taxon>
        <taxon>Hypotrichia</taxon>
        <taxon>Euplotida</taxon>
        <taxon>Euplotidae</taxon>
        <taxon>Moneuplotes</taxon>
    </lineage>
</organism>
<sequence length="495" mass="58137">MDRMLLKDILFTILKSEYLMTTFYDSKESYFWQNAYDLFLIMLNFSPIASNRRIHRDFKSYVRKSSSHSPASNLKDRSNSTSDSQIRFVKESCTSSEMKVKIERKGTSKSFITKHESEIEEKSDPKSIQYIEDTQVLVYKHQFPKINECTEFKLSDIENDDQVEYALSEEKNLLNYENKEPTLTPESQWYKSKSEAQTLEFKTALNTFLSGNCDKEEKKFDKFSSTSPRETTKNDHSKIFRNSYALYIDLFQQNIVADTFTAAKRRRFMRQKTEGSKLDNEEYCAECRRPFESSFWFFKSTYNCHFCHNKVCKSCLSLIKHRIPIEMLLRKDFSKKTVCKNASKFLLSIRFISLKELFVTNKKLLEFVKVKKRLFEVYNLLSESCISSFNYQVNGYQNLLIKGFFLTWGQLDLIFSKNPEENLCKTLKGIIISMISHLRNCPKCNYHPQTCAVCLNQEGIQEIGIGSIERCKKCYCPAHKECMKDHLSQNQCINI</sequence>
<dbReference type="InterPro" id="IPR025258">
    <property type="entry name" value="RH_dom"/>
</dbReference>
<dbReference type="InterPro" id="IPR011011">
    <property type="entry name" value="Znf_FYVE_PHD"/>
</dbReference>
<evidence type="ECO:0000259" key="1">
    <source>
        <dbReference type="Pfam" id="PF13901"/>
    </source>
</evidence>
<gene>
    <name evidence="2" type="ORF">ECRASSUSDP1_LOCUS27937</name>
</gene>
<dbReference type="Proteomes" id="UP001295684">
    <property type="component" value="Unassembled WGS sequence"/>
</dbReference>
<dbReference type="Pfam" id="PF13901">
    <property type="entry name" value="RH_dom"/>
    <property type="match status" value="1"/>
</dbReference>
<evidence type="ECO:0000313" key="2">
    <source>
        <dbReference type="EMBL" id="CAI2386325.1"/>
    </source>
</evidence>
<name>A0AAD1Y7P8_EUPCR</name>
<dbReference type="SUPFAM" id="SSF57903">
    <property type="entry name" value="FYVE/PHD zinc finger"/>
    <property type="match status" value="1"/>
</dbReference>